<evidence type="ECO:0000313" key="2">
    <source>
        <dbReference type="Proteomes" id="UP001596977"/>
    </source>
</evidence>
<dbReference type="PANTHER" id="PTHR43747">
    <property type="entry name" value="FAD-BINDING PROTEIN"/>
    <property type="match status" value="1"/>
</dbReference>
<organism evidence="1 2">
    <name type="scientific">Sphingomonas canadensis</name>
    <dbReference type="NCBI Taxonomy" id="1219257"/>
    <lineage>
        <taxon>Bacteria</taxon>
        <taxon>Pseudomonadati</taxon>
        <taxon>Pseudomonadota</taxon>
        <taxon>Alphaproteobacteria</taxon>
        <taxon>Sphingomonadales</taxon>
        <taxon>Sphingomonadaceae</taxon>
        <taxon>Sphingomonas</taxon>
    </lineage>
</organism>
<dbReference type="Gene3D" id="3.50.50.60">
    <property type="entry name" value="FAD/NAD(P)-binding domain"/>
    <property type="match status" value="1"/>
</dbReference>
<dbReference type="EC" id="1.14.19.-" evidence="1"/>
<dbReference type="InterPro" id="IPR006905">
    <property type="entry name" value="Flavin_halogenase"/>
</dbReference>
<sequence length="489" mass="51346">MGHIRDIVIAGGGVAGWMSALALANARAGERVTLVETGGPDHSLGPFGPAEATLPEFAAFLIANGIDEDALMRAARGSFSLGGAFSGWAGEGVTWFLPHGETGAPIGPVAFHHLAARLRAGRREVRLADFSLAAVAAQSGRFARPSADRRSPLSALGYGLHLDRAGFAALLRDRALAAGVAAHPAPLRAVRLAGDGSIAAIETGPGEVAGDLFLDCTGPGALLIGGALGVGFDGWSQWLPCDRAIEWSNAAEGVPPPYAHSGAFDAGWRRMLPLARGQGEALVYSSAHLDDAAASAAFGGAAPVPVAFGRRASFWRRNCVAIGAAAALFDPLHGTALQLVHSALRRLIALFPHAADGPEGAEFDRIQLAEADRARDFLILHYKTNGRKGDPMWDAARAMAVPDPLQYKLDLYASRGRLPVYDEELFDRPEWIAVLDGQGVRQRRYDALADAIPEPALMQHFGRLREVILQAAKQLPGHGAALAAAGVRA</sequence>
<gene>
    <name evidence="1" type="ORF">ACFQ1E_05720</name>
</gene>
<protein>
    <submittedName>
        <fullName evidence="1">Tryptophan halogenase family protein</fullName>
        <ecNumber evidence="1">1.14.19.-</ecNumber>
    </submittedName>
</protein>
<dbReference type="Proteomes" id="UP001596977">
    <property type="component" value="Unassembled WGS sequence"/>
</dbReference>
<proteinExistence type="predicted"/>
<dbReference type="PANTHER" id="PTHR43747:SF4">
    <property type="entry name" value="FLAVIN-DEPENDENT TRYPTOPHAN HALOGENASE"/>
    <property type="match status" value="1"/>
</dbReference>
<dbReference type="InterPro" id="IPR036188">
    <property type="entry name" value="FAD/NAD-bd_sf"/>
</dbReference>
<dbReference type="Pfam" id="PF04820">
    <property type="entry name" value="Trp_halogenase"/>
    <property type="match status" value="1"/>
</dbReference>
<name>A0ABW3H2Z0_9SPHN</name>
<reference evidence="2" key="1">
    <citation type="journal article" date="2019" name="Int. J. Syst. Evol. Microbiol.">
        <title>The Global Catalogue of Microorganisms (GCM) 10K type strain sequencing project: providing services to taxonomists for standard genome sequencing and annotation.</title>
        <authorList>
            <consortium name="The Broad Institute Genomics Platform"/>
            <consortium name="The Broad Institute Genome Sequencing Center for Infectious Disease"/>
            <person name="Wu L."/>
            <person name="Ma J."/>
        </authorList>
    </citation>
    <scope>NUCLEOTIDE SEQUENCE [LARGE SCALE GENOMIC DNA]</scope>
    <source>
        <strain evidence="2">CCUG 62982</strain>
    </source>
</reference>
<dbReference type="RefSeq" id="WP_264943368.1">
    <property type="nucleotide sequence ID" value="NZ_JAPDRA010000002.1"/>
</dbReference>
<accession>A0ABW3H2Z0</accession>
<dbReference type="PIRSF" id="PIRSF011396">
    <property type="entry name" value="Trp_halogenase"/>
    <property type="match status" value="1"/>
</dbReference>
<dbReference type="InterPro" id="IPR033856">
    <property type="entry name" value="Trp_halogen"/>
</dbReference>
<dbReference type="EMBL" id="JBHTJG010000002">
    <property type="protein sequence ID" value="MFD0945830.1"/>
    <property type="molecule type" value="Genomic_DNA"/>
</dbReference>
<evidence type="ECO:0000313" key="1">
    <source>
        <dbReference type="EMBL" id="MFD0945830.1"/>
    </source>
</evidence>
<dbReference type="GO" id="GO:0016491">
    <property type="term" value="F:oxidoreductase activity"/>
    <property type="evidence" value="ECO:0007669"/>
    <property type="project" value="UniProtKB-KW"/>
</dbReference>
<dbReference type="InterPro" id="IPR050816">
    <property type="entry name" value="Flavin-dep_Halogenase_NPB"/>
</dbReference>
<comment type="caution">
    <text evidence="1">The sequence shown here is derived from an EMBL/GenBank/DDBJ whole genome shotgun (WGS) entry which is preliminary data.</text>
</comment>
<dbReference type="SUPFAM" id="SSF51905">
    <property type="entry name" value="FAD/NAD(P)-binding domain"/>
    <property type="match status" value="1"/>
</dbReference>
<keyword evidence="1" id="KW-0560">Oxidoreductase</keyword>
<keyword evidence="2" id="KW-1185">Reference proteome</keyword>